<keyword evidence="3" id="KW-1185">Reference proteome</keyword>
<dbReference type="Proteomes" id="UP000297407">
    <property type="component" value="Unassembled WGS sequence"/>
</dbReference>
<evidence type="ECO:0000313" key="3">
    <source>
        <dbReference type="Proteomes" id="UP000297407"/>
    </source>
</evidence>
<gene>
    <name evidence="2" type="ORF">E4635_02810</name>
</gene>
<dbReference type="AlphaFoldDB" id="A0A4Z0LDB1"/>
<dbReference type="InterPro" id="IPR004360">
    <property type="entry name" value="Glyas_Fos-R_dOase_dom"/>
</dbReference>
<feature type="domain" description="VOC" evidence="1">
    <location>
        <begin position="4"/>
        <end position="128"/>
    </location>
</feature>
<organism evidence="2 3">
    <name type="scientific">Flavobacterium humi</name>
    <dbReference type="NCBI Taxonomy" id="2562683"/>
    <lineage>
        <taxon>Bacteria</taxon>
        <taxon>Pseudomonadati</taxon>
        <taxon>Bacteroidota</taxon>
        <taxon>Flavobacteriia</taxon>
        <taxon>Flavobacteriales</taxon>
        <taxon>Flavobacteriaceae</taxon>
        <taxon>Flavobacterium</taxon>
    </lineage>
</organism>
<dbReference type="EMBL" id="SRLH01000001">
    <property type="protein sequence ID" value="TGD59878.1"/>
    <property type="molecule type" value="Genomic_DNA"/>
</dbReference>
<dbReference type="Pfam" id="PF00903">
    <property type="entry name" value="Glyoxalase"/>
    <property type="match status" value="1"/>
</dbReference>
<comment type="caution">
    <text evidence="2">The sequence shown here is derived from an EMBL/GenBank/DDBJ whole genome shotgun (WGS) entry which is preliminary data.</text>
</comment>
<dbReference type="SUPFAM" id="SSF54593">
    <property type="entry name" value="Glyoxalase/Bleomycin resistance protein/Dihydroxybiphenyl dioxygenase"/>
    <property type="match status" value="1"/>
</dbReference>
<dbReference type="RefSeq" id="WP_135525084.1">
    <property type="nucleotide sequence ID" value="NZ_SRLH01000001.1"/>
</dbReference>
<name>A0A4Z0LDB1_9FLAO</name>
<dbReference type="InterPro" id="IPR037523">
    <property type="entry name" value="VOC_core"/>
</dbReference>
<dbReference type="InterPro" id="IPR029068">
    <property type="entry name" value="Glyas_Bleomycin-R_OHBP_Dase"/>
</dbReference>
<dbReference type="PANTHER" id="PTHR36503">
    <property type="entry name" value="BLR2520 PROTEIN"/>
    <property type="match status" value="1"/>
</dbReference>
<dbReference type="Gene3D" id="3.10.180.10">
    <property type="entry name" value="2,3-Dihydroxybiphenyl 1,2-Dioxygenase, domain 1"/>
    <property type="match status" value="1"/>
</dbReference>
<reference evidence="2 3" key="1">
    <citation type="submission" date="2019-04" db="EMBL/GenBank/DDBJ databases">
        <title>Flavobacterium sp. strain DS2-A Genome sequencing and assembly.</title>
        <authorList>
            <person name="Kim I."/>
        </authorList>
    </citation>
    <scope>NUCLEOTIDE SEQUENCE [LARGE SCALE GENOMIC DNA]</scope>
    <source>
        <strain evidence="2 3">DS2-A</strain>
    </source>
</reference>
<protein>
    <submittedName>
        <fullName evidence="2">Glyoxalase</fullName>
    </submittedName>
</protein>
<evidence type="ECO:0000259" key="1">
    <source>
        <dbReference type="PROSITE" id="PS51819"/>
    </source>
</evidence>
<dbReference type="PANTHER" id="PTHR36503:SF2">
    <property type="entry name" value="BLR2408 PROTEIN"/>
    <property type="match status" value="1"/>
</dbReference>
<sequence length="131" mass="14922">METKMIWANLVSHDLQRTVRFYTDLGFKPNGKGNDELVSFLFGETNFVIHFFTPKRFENAIKSKSSDTKAGNEIIFSLSASSREAVDGWFEKVKQAGGEIFAQPENFDLGYTFGFADPDGHKFNFLYWPGM</sequence>
<accession>A0A4Z0LDB1</accession>
<evidence type="ECO:0000313" key="2">
    <source>
        <dbReference type="EMBL" id="TGD59878.1"/>
    </source>
</evidence>
<proteinExistence type="predicted"/>
<dbReference type="OrthoDB" id="669651at2"/>
<dbReference type="PROSITE" id="PS51819">
    <property type="entry name" value="VOC"/>
    <property type="match status" value="1"/>
</dbReference>